<dbReference type="SUPFAM" id="SSF53098">
    <property type="entry name" value="Ribonuclease H-like"/>
    <property type="match status" value="1"/>
</dbReference>
<evidence type="ECO:0000313" key="1">
    <source>
        <dbReference type="EMBL" id="KAF4070235.1"/>
    </source>
</evidence>
<gene>
    <name evidence="1" type="ORF">AMELA_G00291680</name>
</gene>
<keyword evidence="2" id="KW-1185">Reference proteome</keyword>
<name>A0A7J5ZHY2_AMEME</name>
<dbReference type="EMBL" id="JAAGNN010000030">
    <property type="protein sequence ID" value="KAF4070235.1"/>
    <property type="molecule type" value="Genomic_DNA"/>
</dbReference>
<proteinExistence type="predicted"/>
<dbReference type="Proteomes" id="UP000593565">
    <property type="component" value="Unassembled WGS sequence"/>
</dbReference>
<dbReference type="InterPro" id="IPR012337">
    <property type="entry name" value="RNaseH-like_sf"/>
</dbReference>
<dbReference type="AlphaFoldDB" id="A0A7J5ZHY2"/>
<accession>A0A7J5ZHY2</accession>
<evidence type="ECO:0000313" key="2">
    <source>
        <dbReference type="Proteomes" id="UP000593565"/>
    </source>
</evidence>
<reference evidence="1 2" key="1">
    <citation type="submission" date="2020-02" db="EMBL/GenBank/DDBJ databases">
        <title>A chromosome-scale genome assembly of the black bullhead catfish (Ameiurus melas).</title>
        <authorList>
            <person name="Wen M."/>
            <person name="Zham M."/>
            <person name="Cabau C."/>
            <person name="Klopp C."/>
            <person name="Donnadieu C."/>
            <person name="Roques C."/>
            <person name="Bouchez O."/>
            <person name="Lampietro C."/>
            <person name="Jouanno E."/>
            <person name="Herpin A."/>
            <person name="Louis A."/>
            <person name="Berthelot C."/>
            <person name="Parey E."/>
            <person name="Roest-Crollius H."/>
            <person name="Braasch I."/>
            <person name="Postlethwait J."/>
            <person name="Robinson-Rechavi M."/>
            <person name="Echchiki A."/>
            <person name="Begum T."/>
            <person name="Montfort J."/>
            <person name="Schartl M."/>
            <person name="Bobe J."/>
            <person name="Guiguen Y."/>
        </authorList>
    </citation>
    <scope>NUCLEOTIDE SEQUENCE [LARGE SCALE GENOMIC DNA]</scope>
    <source>
        <strain evidence="1">M_S1</strain>
        <tissue evidence="1">Blood</tissue>
    </source>
</reference>
<organism evidence="1 2">
    <name type="scientific">Ameiurus melas</name>
    <name type="common">Black bullhead</name>
    <name type="synonym">Silurus melas</name>
    <dbReference type="NCBI Taxonomy" id="219545"/>
    <lineage>
        <taxon>Eukaryota</taxon>
        <taxon>Metazoa</taxon>
        <taxon>Chordata</taxon>
        <taxon>Craniata</taxon>
        <taxon>Vertebrata</taxon>
        <taxon>Euteleostomi</taxon>
        <taxon>Actinopterygii</taxon>
        <taxon>Neopterygii</taxon>
        <taxon>Teleostei</taxon>
        <taxon>Ostariophysi</taxon>
        <taxon>Siluriformes</taxon>
        <taxon>Ictaluridae</taxon>
        <taxon>Ameiurus</taxon>
    </lineage>
</organism>
<protein>
    <submittedName>
        <fullName evidence="1">Uncharacterized protein</fullName>
    </submittedName>
</protein>
<sequence>MSRNASVQTTLSTWGLSFENKLLYLTGRVLPAERILQEDTDWSKEMRGLPLMTSMPLENWLLFYMHRNADVTHSLLQTLNKVSEPMGIRLQRPGM</sequence>
<comment type="caution">
    <text evidence="1">The sequence shown here is derived from an EMBL/GenBank/DDBJ whole genome shotgun (WGS) entry which is preliminary data.</text>
</comment>